<feature type="region of interest" description="Disordered" evidence="1">
    <location>
        <begin position="251"/>
        <end position="304"/>
    </location>
</feature>
<evidence type="ECO:0000256" key="1">
    <source>
        <dbReference type="SAM" id="MobiDB-lite"/>
    </source>
</evidence>
<name>A0A2P6SDV8_ROSCH</name>
<reference evidence="2 3" key="1">
    <citation type="journal article" date="2018" name="Nat. Genet.">
        <title>The Rosa genome provides new insights in the design of modern roses.</title>
        <authorList>
            <person name="Bendahmane M."/>
        </authorList>
    </citation>
    <scope>NUCLEOTIDE SEQUENCE [LARGE SCALE GENOMIC DNA]</scope>
    <source>
        <strain evidence="3">cv. Old Blush</strain>
    </source>
</reference>
<dbReference type="Proteomes" id="UP000238479">
    <property type="component" value="Chromosome 1"/>
</dbReference>
<dbReference type="Gramene" id="PRQ56861">
    <property type="protein sequence ID" value="PRQ56861"/>
    <property type="gene ID" value="RchiOBHm_Chr1g0341931"/>
</dbReference>
<sequence>MHVVGREKFGYLTGEIPQPSPKDPTYNKWRANNALVKGWLINSMSSTLMGNFIRLPTAKAVWDAVAKTYYDGLDMSQVYELTCKAFQMRQNGRPITAYYSDLQGIWQELDHRCPSNMECAADAATWKKQTENQRVYVFLAGLDPELDKVCSDVMRMDPFPDVEVSFAHVRREAQRQVTMMNVPEVHEGSAMVFGTQRNGVARPSFSSIGSSLKNTKTRECSYCGDRGHIRETCFKLIGFLDWCLEQKEQQSQKKDKEKGRKGKALQIASQPSLVLKVDQPSTNNSSSTSLVDSGSPQQGNDWLW</sequence>
<dbReference type="Pfam" id="PF14223">
    <property type="entry name" value="Retrotran_gag_2"/>
    <property type="match status" value="1"/>
</dbReference>
<comment type="caution">
    <text evidence="2">The sequence shown here is derived from an EMBL/GenBank/DDBJ whole genome shotgun (WGS) entry which is preliminary data.</text>
</comment>
<evidence type="ECO:0000313" key="2">
    <source>
        <dbReference type="EMBL" id="PRQ56861.1"/>
    </source>
</evidence>
<organism evidence="2 3">
    <name type="scientific">Rosa chinensis</name>
    <name type="common">China rose</name>
    <dbReference type="NCBI Taxonomy" id="74649"/>
    <lineage>
        <taxon>Eukaryota</taxon>
        <taxon>Viridiplantae</taxon>
        <taxon>Streptophyta</taxon>
        <taxon>Embryophyta</taxon>
        <taxon>Tracheophyta</taxon>
        <taxon>Spermatophyta</taxon>
        <taxon>Magnoliopsida</taxon>
        <taxon>eudicotyledons</taxon>
        <taxon>Gunneridae</taxon>
        <taxon>Pentapetalae</taxon>
        <taxon>rosids</taxon>
        <taxon>fabids</taxon>
        <taxon>Rosales</taxon>
        <taxon>Rosaceae</taxon>
        <taxon>Rosoideae</taxon>
        <taxon>Rosoideae incertae sedis</taxon>
        <taxon>Rosa</taxon>
    </lineage>
</organism>
<feature type="compositionally biased region" description="Polar residues" evidence="1">
    <location>
        <begin position="279"/>
        <end position="304"/>
    </location>
</feature>
<gene>
    <name evidence="2" type="ORF">RchiOBHm_Chr1g0341931</name>
</gene>
<dbReference type="OMA" id="WLINSMS"/>
<dbReference type="PANTHER" id="PTHR34222">
    <property type="entry name" value="GAG_PRE-INTEGRS DOMAIN-CONTAINING PROTEIN"/>
    <property type="match status" value="1"/>
</dbReference>
<accession>A0A2P6SDV8</accession>
<dbReference type="EMBL" id="PDCK01000039">
    <property type="protein sequence ID" value="PRQ56861.1"/>
    <property type="molecule type" value="Genomic_DNA"/>
</dbReference>
<protein>
    <submittedName>
        <fullName evidence="2">Putative transcription factor interactor and regulator CCHC(Zn) family</fullName>
    </submittedName>
</protein>
<proteinExistence type="predicted"/>
<dbReference type="PANTHER" id="PTHR34222:SF43">
    <property type="entry name" value="RETROTRANSPOSON GAG DOMAIN-CONTAINING PROTEIN"/>
    <property type="match status" value="1"/>
</dbReference>
<keyword evidence="3" id="KW-1185">Reference proteome</keyword>
<evidence type="ECO:0000313" key="3">
    <source>
        <dbReference type="Proteomes" id="UP000238479"/>
    </source>
</evidence>
<dbReference type="AlphaFoldDB" id="A0A2P6SDV8"/>